<proteinExistence type="predicted"/>
<dbReference type="Proteomes" id="UP000187735">
    <property type="component" value="Chromosome"/>
</dbReference>
<protein>
    <submittedName>
        <fullName evidence="2">EIIABC-Fru</fullName>
    </submittedName>
</protein>
<evidence type="ECO:0000313" key="3">
    <source>
        <dbReference type="Proteomes" id="UP000187735"/>
    </source>
</evidence>
<dbReference type="KEGG" id="fmr:Fuma_02114"/>
<dbReference type="InterPro" id="IPR041657">
    <property type="entry name" value="HTH_17"/>
</dbReference>
<dbReference type="RefSeq" id="WP_077024118.1">
    <property type="nucleotide sequence ID" value="NZ_CP017641.1"/>
</dbReference>
<keyword evidence="3" id="KW-1185">Reference proteome</keyword>
<dbReference type="PROSITE" id="PS51094">
    <property type="entry name" value="PTS_EIIA_TYPE_2"/>
    <property type="match status" value="1"/>
</dbReference>
<dbReference type="CDD" id="cd00211">
    <property type="entry name" value="PTS_IIA_fru"/>
    <property type="match status" value="1"/>
</dbReference>
<dbReference type="PANTHER" id="PTHR47738">
    <property type="entry name" value="PTS SYSTEM FRUCTOSE-LIKE EIIA COMPONENT-RELATED"/>
    <property type="match status" value="1"/>
</dbReference>
<name>A0A1P8WEL0_9PLAN</name>
<dbReference type="AlphaFoldDB" id="A0A1P8WEL0"/>
<sequence length="234" mass="26029">MSKNYYTIEELTLQLGREKRSVEKQVSRGHIPGRRVSGEWRFNKTEITDWLEREMASFNESDLAVLERSQKSTEVSTQSVISSLLHPDLIEVPLDAGTKPSVLKKLVEVAGRTWQVFDSSAVFQAVRQREDFASTGFNGGVAIPHPQNRMPEALGESLIAFGRTVSGIPFGGPNRQLTDLFFLVLARDPNTHLKALARLGRLFQVDGFLEDLRHAETSADSYDVITAADANLGE</sequence>
<dbReference type="Gene3D" id="3.40.930.10">
    <property type="entry name" value="Mannitol-specific EII, Chain A"/>
    <property type="match status" value="1"/>
</dbReference>
<dbReference type="Pfam" id="PF00359">
    <property type="entry name" value="PTS_EIIA_2"/>
    <property type="match status" value="1"/>
</dbReference>
<dbReference type="InterPro" id="IPR002178">
    <property type="entry name" value="PTS_EIIA_type-2_dom"/>
</dbReference>
<dbReference type="STRING" id="1891926.Fuma_02114"/>
<feature type="domain" description="PTS EIIA type-2" evidence="1">
    <location>
        <begin position="83"/>
        <end position="228"/>
    </location>
</feature>
<gene>
    <name evidence="2" type="primary">fruA_1</name>
    <name evidence="2" type="ORF">Fuma_02114</name>
</gene>
<dbReference type="GO" id="GO:0030295">
    <property type="term" value="F:protein kinase activator activity"/>
    <property type="evidence" value="ECO:0007669"/>
    <property type="project" value="TreeGrafter"/>
</dbReference>
<dbReference type="Pfam" id="PF12728">
    <property type="entry name" value="HTH_17"/>
    <property type="match status" value="1"/>
</dbReference>
<dbReference type="EMBL" id="CP017641">
    <property type="protein sequence ID" value="APZ92503.1"/>
    <property type="molecule type" value="Genomic_DNA"/>
</dbReference>
<dbReference type="InterPro" id="IPR016152">
    <property type="entry name" value="PTrfase/Anion_transptr"/>
</dbReference>
<dbReference type="InterPro" id="IPR051541">
    <property type="entry name" value="PTS_SugarTrans_NitroReg"/>
</dbReference>
<reference evidence="2 3" key="1">
    <citation type="journal article" date="2016" name="Front. Microbiol.">
        <title>Fuerstia marisgermanicae gen. nov., sp. nov., an Unusual Member of the Phylum Planctomycetes from the German Wadden Sea.</title>
        <authorList>
            <person name="Kohn T."/>
            <person name="Heuer A."/>
            <person name="Jogler M."/>
            <person name="Vollmers J."/>
            <person name="Boedeker C."/>
            <person name="Bunk B."/>
            <person name="Rast P."/>
            <person name="Borchert D."/>
            <person name="Glockner I."/>
            <person name="Freese H.M."/>
            <person name="Klenk H.P."/>
            <person name="Overmann J."/>
            <person name="Kaster A.K."/>
            <person name="Rohde M."/>
            <person name="Wiegand S."/>
            <person name="Jogler C."/>
        </authorList>
    </citation>
    <scope>NUCLEOTIDE SEQUENCE [LARGE SCALE GENOMIC DNA]</scope>
    <source>
        <strain evidence="2 3">NH11</strain>
    </source>
</reference>
<dbReference type="PANTHER" id="PTHR47738:SF1">
    <property type="entry name" value="NITROGEN REGULATORY PROTEIN"/>
    <property type="match status" value="1"/>
</dbReference>
<dbReference type="SUPFAM" id="SSF55804">
    <property type="entry name" value="Phoshotransferase/anion transport protein"/>
    <property type="match status" value="1"/>
</dbReference>
<evidence type="ECO:0000313" key="2">
    <source>
        <dbReference type="EMBL" id="APZ92503.1"/>
    </source>
</evidence>
<accession>A0A1P8WEL0</accession>
<organism evidence="2 3">
    <name type="scientific">Fuerstiella marisgermanici</name>
    <dbReference type="NCBI Taxonomy" id="1891926"/>
    <lineage>
        <taxon>Bacteria</taxon>
        <taxon>Pseudomonadati</taxon>
        <taxon>Planctomycetota</taxon>
        <taxon>Planctomycetia</taxon>
        <taxon>Planctomycetales</taxon>
        <taxon>Planctomycetaceae</taxon>
        <taxon>Fuerstiella</taxon>
    </lineage>
</organism>
<dbReference type="OrthoDB" id="289331at2"/>
<evidence type="ECO:0000259" key="1">
    <source>
        <dbReference type="PROSITE" id="PS51094"/>
    </source>
</evidence>